<dbReference type="GO" id="GO:0019695">
    <property type="term" value="P:choline metabolic process"/>
    <property type="evidence" value="ECO:0007669"/>
    <property type="project" value="TreeGrafter"/>
</dbReference>
<protein>
    <recommendedName>
        <fullName evidence="5">Carboxylesterase type B domain-containing protein</fullName>
    </recommendedName>
</protein>
<sequence length="100" mass="11778">MMSRLDELAGDIDFRCPTLGFADAVARLPDAQVFLYEFRQATAAWPFPRWTGVMHGYEIEYVFGMPFSERFQAQFYPFTAIERQLSRKMMRFWANFARTG</sequence>
<comment type="similarity">
    <text evidence="1">Belongs to the type-B carboxylesterase/lipase family.</text>
</comment>
<dbReference type="InterPro" id="IPR000997">
    <property type="entry name" value="Cholinesterase"/>
</dbReference>
<dbReference type="PRINTS" id="PR00878">
    <property type="entry name" value="CHOLNESTRASE"/>
</dbReference>
<dbReference type="Pfam" id="PF00135">
    <property type="entry name" value="COesterase"/>
    <property type="match status" value="1"/>
</dbReference>
<keyword evidence="2" id="KW-0719">Serine esterase</keyword>
<dbReference type="OrthoDB" id="9000293at2759"/>
<dbReference type="EMBL" id="CAAALY010056867">
    <property type="protein sequence ID" value="VEL22525.1"/>
    <property type="molecule type" value="Genomic_DNA"/>
</dbReference>
<dbReference type="Gene3D" id="3.40.50.1820">
    <property type="entry name" value="alpha/beta hydrolase"/>
    <property type="match status" value="1"/>
</dbReference>
<evidence type="ECO:0000313" key="7">
    <source>
        <dbReference type="Proteomes" id="UP000784294"/>
    </source>
</evidence>
<dbReference type="PANTHER" id="PTHR43918">
    <property type="entry name" value="ACETYLCHOLINESTERASE"/>
    <property type="match status" value="1"/>
</dbReference>
<keyword evidence="4" id="KW-1015">Disulfide bond</keyword>
<keyword evidence="3" id="KW-0378">Hydrolase</keyword>
<dbReference type="Proteomes" id="UP000784294">
    <property type="component" value="Unassembled WGS sequence"/>
</dbReference>
<evidence type="ECO:0000259" key="5">
    <source>
        <dbReference type="Pfam" id="PF00135"/>
    </source>
</evidence>
<name>A0A3S5CN52_9PLAT</name>
<organism evidence="6 7">
    <name type="scientific">Protopolystoma xenopodis</name>
    <dbReference type="NCBI Taxonomy" id="117903"/>
    <lineage>
        <taxon>Eukaryota</taxon>
        <taxon>Metazoa</taxon>
        <taxon>Spiralia</taxon>
        <taxon>Lophotrochozoa</taxon>
        <taxon>Platyhelminthes</taxon>
        <taxon>Monogenea</taxon>
        <taxon>Polyopisthocotylea</taxon>
        <taxon>Polystomatidea</taxon>
        <taxon>Polystomatidae</taxon>
        <taxon>Protopolystoma</taxon>
    </lineage>
</organism>
<dbReference type="GO" id="GO:0005886">
    <property type="term" value="C:plasma membrane"/>
    <property type="evidence" value="ECO:0007669"/>
    <property type="project" value="TreeGrafter"/>
</dbReference>
<proteinExistence type="inferred from homology"/>
<gene>
    <name evidence="6" type="ORF">PXEA_LOCUS15965</name>
</gene>
<dbReference type="InterPro" id="IPR002018">
    <property type="entry name" value="CarbesteraseB"/>
</dbReference>
<accession>A0A3S5CN52</accession>
<dbReference type="InterPro" id="IPR029058">
    <property type="entry name" value="AB_hydrolase_fold"/>
</dbReference>
<evidence type="ECO:0000313" key="6">
    <source>
        <dbReference type="EMBL" id="VEL22525.1"/>
    </source>
</evidence>
<comment type="caution">
    <text evidence="6">The sequence shown here is derived from an EMBL/GenBank/DDBJ whole genome shotgun (WGS) entry which is preliminary data.</text>
</comment>
<evidence type="ECO:0000256" key="3">
    <source>
        <dbReference type="ARBA" id="ARBA00022801"/>
    </source>
</evidence>
<dbReference type="InterPro" id="IPR050654">
    <property type="entry name" value="AChE-related_enzymes"/>
</dbReference>
<dbReference type="GO" id="GO:0006581">
    <property type="term" value="P:acetylcholine catabolic process"/>
    <property type="evidence" value="ECO:0007669"/>
    <property type="project" value="TreeGrafter"/>
</dbReference>
<dbReference type="PANTHER" id="PTHR43918:SF4">
    <property type="entry name" value="CARBOXYLIC ESTER HYDROLASE"/>
    <property type="match status" value="1"/>
</dbReference>
<feature type="domain" description="Carboxylesterase type B" evidence="5">
    <location>
        <begin position="3"/>
        <end position="100"/>
    </location>
</feature>
<reference evidence="6" key="1">
    <citation type="submission" date="2018-11" db="EMBL/GenBank/DDBJ databases">
        <authorList>
            <consortium name="Pathogen Informatics"/>
        </authorList>
    </citation>
    <scope>NUCLEOTIDE SEQUENCE</scope>
</reference>
<dbReference type="AlphaFoldDB" id="A0A3S5CN52"/>
<keyword evidence="7" id="KW-1185">Reference proteome</keyword>
<evidence type="ECO:0000256" key="2">
    <source>
        <dbReference type="ARBA" id="ARBA00022487"/>
    </source>
</evidence>
<evidence type="ECO:0000256" key="1">
    <source>
        <dbReference type="ARBA" id="ARBA00005964"/>
    </source>
</evidence>
<dbReference type="GO" id="GO:0005615">
    <property type="term" value="C:extracellular space"/>
    <property type="evidence" value="ECO:0007669"/>
    <property type="project" value="TreeGrafter"/>
</dbReference>
<dbReference type="GO" id="GO:0003990">
    <property type="term" value="F:acetylcholinesterase activity"/>
    <property type="evidence" value="ECO:0007669"/>
    <property type="project" value="TreeGrafter"/>
</dbReference>
<evidence type="ECO:0000256" key="4">
    <source>
        <dbReference type="ARBA" id="ARBA00023157"/>
    </source>
</evidence>
<dbReference type="SUPFAM" id="SSF53474">
    <property type="entry name" value="alpha/beta-Hydrolases"/>
    <property type="match status" value="1"/>
</dbReference>